<feature type="compositionally biased region" description="Low complexity" evidence="1">
    <location>
        <begin position="173"/>
        <end position="182"/>
    </location>
</feature>
<feature type="compositionally biased region" description="Pro residues" evidence="1">
    <location>
        <begin position="183"/>
        <end position="198"/>
    </location>
</feature>
<evidence type="ECO:0000256" key="1">
    <source>
        <dbReference type="SAM" id="MobiDB-lite"/>
    </source>
</evidence>
<dbReference type="InterPro" id="IPR028565">
    <property type="entry name" value="MHD"/>
</dbReference>
<feature type="region of interest" description="Disordered" evidence="1">
    <location>
        <begin position="247"/>
        <end position="328"/>
    </location>
</feature>
<dbReference type="AlphaFoldDB" id="A0AAW2JTP8"/>
<feature type="region of interest" description="Disordered" evidence="1">
    <location>
        <begin position="169"/>
        <end position="211"/>
    </location>
</feature>
<organism evidence="3">
    <name type="scientific">Sesamum radiatum</name>
    <name type="common">Black benniseed</name>
    <dbReference type="NCBI Taxonomy" id="300843"/>
    <lineage>
        <taxon>Eukaryota</taxon>
        <taxon>Viridiplantae</taxon>
        <taxon>Streptophyta</taxon>
        <taxon>Embryophyta</taxon>
        <taxon>Tracheophyta</taxon>
        <taxon>Spermatophyta</taxon>
        <taxon>Magnoliopsida</taxon>
        <taxon>eudicotyledons</taxon>
        <taxon>Gunneridae</taxon>
        <taxon>Pentapetalae</taxon>
        <taxon>asterids</taxon>
        <taxon>lamiids</taxon>
        <taxon>Lamiales</taxon>
        <taxon>Pedaliaceae</taxon>
        <taxon>Sesamum</taxon>
    </lineage>
</organism>
<comment type="caution">
    <text evidence="3">The sequence shown here is derived from an EMBL/GenBank/DDBJ whole genome shotgun (WGS) entry which is preliminary data.</text>
</comment>
<sequence length="328" mass="36798">MPECKLGLNDRVLLEAQGRATKGKAIDLDDIKFHQGSYLYRLLVIGSGVCGWLDLRMTGQYPSYLLMDSFDLMTYRLALSYGSFQVKPLIWVEAQVERHSRSRIEIMLKARSQFKERSTATNVEIELPRAQLMLPIQCSYINGVCCLCRAKRCINMEIKSFPGWRRPRPLRTPARIPRAPVTARPPPNPPPLPAPPPAHTDLCQHEPSPGAFHRHCAARRTSDINSRESVPSRARERLLVLRADAAAPGTARATARTRYALDPSDSPPKQPVRSRLANRQRSRSCSHRGFRSGLSTIPSDCAAAEGSARISETRTYAQRHRRDAQDAP</sequence>
<gene>
    <name evidence="3" type="ORF">Sradi_6753100</name>
</gene>
<reference evidence="3" key="2">
    <citation type="journal article" date="2024" name="Plant">
        <title>Genomic evolution and insights into agronomic trait innovations of Sesamum species.</title>
        <authorList>
            <person name="Miao H."/>
            <person name="Wang L."/>
            <person name="Qu L."/>
            <person name="Liu H."/>
            <person name="Sun Y."/>
            <person name="Le M."/>
            <person name="Wang Q."/>
            <person name="Wei S."/>
            <person name="Zheng Y."/>
            <person name="Lin W."/>
            <person name="Duan Y."/>
            <person name="Cao H."/>
            <person name="Xiong S."/>
            <person name="Wang X."/>
            <person name="Wei L."/>
            <person name="Li C."/>
            <person name="Ma Q."/>
            <person name="Ju M."/>
            <person name="Zhao R."/>
            <person name="Li G."/>
            <person name="Mu C."/>
            <person name="Tian Q."/>
            <person name="Mei H."/>
            <person name="Zhang T."/>
            <person name="Gao T."/>
            <person name="Zhang H."/>
        </authorList>
    </citation>
    <scope>NUCLEOTIDE SEQUENCE</scope>
    <source>
        <strain evidence="3">G02</strain>
    </source>
</reference>
<protein>
    <submittedName>
        <fullName evidence="3">AP-1 complex subunit mu-2</fullName>
    </submittedName>
</protein>
<dbReference type="PROSITE" id="PS51072">
    <property type="entry name" value="MHD"/>
    <property type="match status" value="1"/>
</dbReference>
<dbReference type="Gene3D" id="2.60.40.1170">
    <property type="entry name" value="Mu homology domain, subdomain B"/>
    <property type="match status" value="2"/>
</dbReference>
<accession>A0AAW2JTP8</accession>
<proteinExistence type="predicted"/>
<feature type="compositionally biased region" description="Basic residues" evidence="1">
    <location>
        <begin position="276"/>
        <end position="290"/>
    </location>
</feature>
<feature type="compositionally biased region" description="Low complexity" evidence="1">
    <location>
        <begin position="247"/>
        <end position="260"/>
    </location>
</feature>
<dbReference type="PANTHER" id="PTHR10529">
    <property type="entry name" value="AP COMPLEX SUBUNIT MU"/>
    <property type="match status" value="1"/>
</dbReference>
<name>A0AAW2JTP8_SESRA</name>
<dbReference type="EMBL" id="JACGWJ010000032">
    <property type="protein sequence ID" value="KAL0297010.1"/>
    <property type="molecule type" value="Genomic_DNA"/>
</dbReference>
<reference evidence="3" key="1">
    <citation type="submission" date="2020-06" db="EMBL/GenBank/DDBJ databases">
        <authorList>
            <person name="Li T."/>
            <person name="Hu X."/>
            <person name="Zhang T."/>
            <person name="Song X."/>
            <person name="Zhang H."/>
            <person name="Dai N."/>
            <person name="Sheng W."/>
            <person name="Hou X."/>
            <person name="Wei L."/>
        </authorList>
    </citation>
    <scope>NUCLEOTIDE SEQUENCE</scope>
    <source>
        <strain evidence="3">G02</strain>
        <tissue evidence="3">Leaf</tissue>
    </source>
</reference>
<evidence type="ECO:0000259" key="2">
    <source>
        <dbReference type="PROSITE" id="PS51072"/>
    </source>
</evidence>
<feature type="domain" description="MHD" evidence="2">
    <location>
        <begin position="1"/>
        <end position="242"/>
    </location>
</feature>
<dbReference type="SUPFAM" id="SSF49447">
    <property type="entry name" value="Second domain of Mu2 adaptin subunit (ap50) of ap2 adaptor"/>
    <property type="match status" value="1"/>
</dbReference>
<dbReference type="Pfam" id="PF00928">
    <property type="entry name" value="Adap_comp_sub"/>
    <property type="match status" value="1"/>
</dbReference>
<dbReference type="InterPro" id="IPR036168">
    <property type="entry name" value="AP2_Mu_C_sf"/>
</dbReference>
<dbReference type="InterPro" id="IPR050431">
    <property type="entry name" value="Adaptor_comp_med_subunit"/>
</dbReference>
<evidence type="ECO:0000313" key="3">
    <source>
        <dbReference type="EMBL" id="KAL0297010.1"/>
    </source>
</evidence>